<comment type="caution">
    <text evidence="3">The sequence shown here is derived from an EMBL/GenBank/DDBJ whole genome shotgun (WGS) entry which is preliminary data.</text>
</comment>
<evidence type="ECO:0000313" key="3">
    <source>
        <dbReference type="EMBL" id="RHH73994.1"/>
    </source>
</evidence>
<evidence type="ECO:0000259" key="2">
    <source>
        <dbReference type="Pfam" id="PF14297"/>
    </source>
</evidence>
<dbReference type="AlphaFoldDB" id="A0A414XJA7"/>
<sequence>MNRENIYFSHDANAMSDPKCMLLIEQLGMEGYGMFWGLVEMLRQQPEYKMSLLLIPALANRFKVSESKLKTVVSGYGLFVIENDEFFFSRSLRERMELMEYKKIQRSIAGKKAISARWSKKKALPSPSNASEKLEDDTNVIRTYNERNTNSYQRKEIELSTTNVVSNSCISYSNKDSSNDKDSLEDKERGNFEKSESSDSSKSKAKAFSPPSIFEIESYCRERNNGIDAEWFHDFYQSKNWMVGKSKMKDWKASVRTWERRMKNEKKQQSGSSQYEEL</sequence>
<proteinExistence type="predicted"/>
<protein>
    <submittedName>
        <fullName evidence="3">DUF4373 domain-containing protein</fullName>
    </submittedName>
</protein>
<evidence type="ECO:0000313" key="4">
    <source>
        <dbReference type="Proteomes" id="UP000283732"/>
    </source>
</evidence>
<gene>
    <name evidence="3" type="ORF">DW191_19040</name>
</gene>
<dbReference type="RefSeq" id="WP_122291554.1">
    <property type="nucleotide sequence ID" value="NZ_QRKC01000015.1"/>
</dbReference>
<dbReference type="EMBL" id="QRKC01000015">
    <property type="protein sequence ID" value="RHH73994.1"/>
    <property type="molecule type" value="Genomic_DNA"/>
</dbReference>
<feature type="region of interest" description="Disordered" evidence="1">
    <location>
        <begin position="170"/>
        <end position="207"/>
    </location>
</feature>
<reference evidence="3 4" key="1">
    <citation type="submission" date="2018-08" db="EMBL/GenBank/DDBJ databases">
        <title>A genome reference for cultivated species of the human gut microbiota.</title>
        <authorList>
            <person name="Zou Y."/>
            <person name="Xue W."/>
            <person name="Luo G."/>
        </authorList>
    </citation>
    <scope>NUCLEOTIDE SEQUENCE [LARGE SCALE GENOMIC DNA]</scope>
    <source>
        <strain evidence="3 4">AM16-50</strain>
    </source>
</reference>
<evidence type="ECO:0000256" key="1">
    <source>
        <dbReference type="SAM" id="MobiDB-lite"/>
    </source>
</evidence>
<feature type="compositionally biased region" description="Basic and acidic residues" evidence="1">
    <location>
        <begin position="177"/>
        <end position="202"/>
    </location>
</feature>
<feature type="domain" description="Lin1244/Lin1753-like N-terminal" evidence="2">
    <location>
        <begin position="7"/>
        <end position="91"/>
    </location>
</feature>
<feature type="region of interest" description="Disordered" evidence="1">
    <location>
        <begin position="119"/>
        <end position="139"/>
    </location>
</feature>
<dbReference type="InterPro" id="IPR025400">
    <property type="entry name" value="Lin1244/Lin1753-like_N"/>
</dbReference>
<dbReference type="Pfam" id="PF14297">
    <property type="entry name" value="Lin1244_N"/>
    <property type="match status" value="1"/>
</dbReference>
<accession>A0A414XJA7</accession>
<organism evidence="3 4">
    <name type="scientific">Parabacteroides merdae</name>
    <dbReference type="NCBI Taxonomy" id="46503"/>
    <lineage>
        <taxon>Bacteria</taxon>
        <taxon>Pseudomonadati</taxon>
        <taxon>Bacteroidota</taxon>
        <taxon>Bacteroidia</taxon>
        <taxon>Bacteroidales</taxon>
        <taxon>Tannerellaceae</taxon>
        <taxon>Parabacteroides</taxon>
    </lineage>
</organism>
<dbReference type="Proteomes" id="UP000283732">
    <property type="component" value="Unassembled WGS sequence"/>
</dbReference>
<name>A0A414XJA7_9BACT</name>